<evidence type="ECO:0000313" key="2">
    <source>
        <dbReference type="EMBL" id="SPD09261.1"/>
    </source>
</evidence>
<evidence type="ECO:0000256" key="1">
    <source>
        <dbReference type="SAM" id="Phobius"/>
    </source>
</evidence>
<keyword evidence="1" id="KW-0812">Transmembrane</keyword>
<reference evidence="2" key="1">
    <citation type="submission" date="2018-02" db="EMBL/GenBank/DDBJ databases">
        <authorList>
            <person name="Cohen D.B."/>
            <person name="Kent A.D."/>
        </authorList>
    </citation>
    <scope>NUCLEOTIDE SEQUENCE</scope>
</reference>
<feature type="transmembrane region" description="Helical" evidence="1">
    <location>
        <begin position="93"/>
        <end position="114"/>
    </location>
</feature>
<keyword evidence="1" id="KW-1133">Transmembrane helix</keyword>
<feature type="transmembrane region" description="Helical" evidence="1">
    <location>
        <begin position="6"/>
        <end position="28"/>
    </location>
</feature>
<sequence length="163" mass="17448">MSKPVAFILLVLNLVLYFIITVVASWAINYGIERTHETASVLSVPARIFPIYFPIGNMATGFFVILALLAGVVGMITSLTGLNNVALWNAPNLHAAAASSLASLSLTVLAMGLACKEIQYGWIDANLRTLETITIIVSVTQLFSTVVIHAGVEDAIASHRGHR</sequence>
<dbReference type="Pfam" id="PF05512">
    <property type="entry name" value="AWPM-19"/>
    <property type="match status" value="1"/>
</dbReference>
<organism evidence="2">
    <name type="scientific">Fagus sylvatica</name>
    <name type="common">Beechnut</name>
    <dbReference type="NCBI Taxonomy" id="28930"/>
    <lineage>
        <taxon>Eukaryota</taxon>
        <taxon>Viridiplantae</taxon>
        <taxon>Streptophyta</taxon>
        <taxon>Embryophyta</taxon>
        <taxon>Tracheophyta</taxon>
        <taxon>Spermatophyta</taxon>
        <taxon>Magnoliopsida</taxon>
        <taxon>eudicotyledons</taxon>
        <taxon>Gunneridae</taxon>
        <taxon>Pentapetalae</taxon>
        <taxon>rosids</taxon>
        <taxon>fabids</taxon>
        <taxon>Fagales</taxon>
        <taxon>Fagaceae</taxon>
        <taxon>Fagus</taxon>
    </lineage>
</organism>
<dbReference type="EMBL" id="OIVN01003168">
    <property type="protein sequence ID" value="SPD09261.1"/>
    <property type="molecule type" value="Genomic_DNA"/>
</dbReference>
<gene>
    <name evidence="2" type="ORF">FSB_LOCUS37143</name>
</gene>
<keyword evidence="1" id="KW-0472">Membrane</keyword>
<dbReference type="AlphaFoldDB" id="A0A2N9HCA7"/>
<dbReference type="PANTHER" id="PTHR33294">
    <property type="entry name" value="AWPM-19-LIKE FAMILY PROTEIN"/>
    <property type="match status" value="1"/>
</dbReference>
<evidence type="ECO:0008006" key="3">
    <source>
        <dbReference type="Google" id="ProtNLM"/>
    </source>
</evidence>
<dbReference type="InterPro" id="IPR008390">
    <property type="entry name" value="AWPM-19"/>
</dbReference>
<accession>A0A2N9HCA7</accession>
<dbReference type="PANTHER" id="PTHR33294:SF3">
    <property type="entry name" value="AWPM-19-LIKE FAMILY PROTEIN"/>
    <property type="match status" value="1"/>
</dbReference>
<feature type="transmembrane region" description="Helical" evidence="1">
    <location>
        <begin position="49"/>
        <end position="73"/>
    </location>
</feature>
<protein>
    <recommendedName>
        <fullName evidence="3">AWPM-19-like family protein</fullName>
    </recommendedName>
</protein>
<name>A0A2N9HCA7_FAGSY</name>
<proteinExistence type="predicted"/>